<organism evidence="22 23">
    <name type="scientific">Endozoicomonas elysicola</name>
    <dbReference type="NCBI Taxonomy" id="305900"/>
    <lineage>
        <taxon>Bacteria</taxon>
        <taxon>Pseudomonadati</taxon>
        <taxon>Pseudomonadota</taxon>
        <taxon>Gammaproteobacteria</taxon>
        <taxon>Oceanospirillales</taxon>
        <taxon>Endozoicomonadaceae</taxon>
        <taxon>Endozoicomonas</taxon>
    </lineage>
</organism>
<comment type="caution">
    <text evidence="22">The sequence shown here is derived from an EMBL/GenBank/DDBJ whole genome shotgun (WGS) entry which is preliminary data.</text>
</comment>
<evidence type="ECO:0000313" key="22">
    <source>
        <dbReference type="EMBL" id="KEI71631.1"/>
    </source>
</evidence>
<dbReference type="Pfam" id="PF04389">
    <property type="entry name" value="Peptidase_M28"/>
    <property type="match status" value="1"/>
</dbReference>
<dbReference type="PROSITE" id="PS51257">
    <property type="entry name" value="PROKAR_LIPOPROTEIN"/>
    <property type="match status" value="1"/>
</dbReference>
<evidence type="ECO:0000256" key="12">
    <source>
        <dbReference type="ARBA" id="ARBA00022824"/>
    </source>
</evidence>
<dbReference type="Gene3D" id="3.50.30.30">
    <property type="match status" value="1"/>
</dbReference>
<dbReference type="InterPro" id="IPR039866">
    <property type="entry name" value="CPQ"/>
</dbReference>
<dbReference type="GO" id="GO:0070573">
    <property type="term" value="F:metallodipeptidase activity"/>
    <property type="evidence" value="ECO:0007669"/>
    <property type="project" value="InterPro"/>
</dbReference>
<comment type="subcellular location">
    <subcellularLocation>
        <location evidence="1">Endoplasmic reticulum</location>
    </subcellularLocation>
    <subcellularLocation>
        <location evidence="3">Golgi apparatus</location>
    </subcellularLocation>
    <subcellularLocation>
        <location evidence="2">Lysosome</location>
    </subcellularLocation>
    <subcellularLocation>
        <location evidence="4">Secreted</location>
    </subcellularLocation>
</comment>
<evidence type="ECO:0000256" key="10">
    <source>
        <dbReference type="ARBA" id="ARBA00022729"/>
    </source>
</evidence>
<keyword evidence="17" id="KW-0325">Glycoprotein</keyword>
<evidence type="ECO:0000256" key="20">
    <source>
        <dbReference type="ARBA" id="ARBA00033328"/>
    </source>
</evidence>
<keyword evidence="8" id="KW-0645">Protease</keyword>
<dbReference type="Proteomes" id="UP000027997">
    <property type="component" value="Unassembled WGS sequence"/>
</dbReference>
<evidence type="ECO:0000256" key="17">
    <source>
        <dbReference type="ARBA" id="ARBA00023180"/>
    </source>
</evidence>
<keyword evidence="14" id="KW-0333">Golgi apparatus</keyword>
<evidence type="ECO:0000256" key="3">
    <source>
        <dbReference type="ARBA" id="ARBA00004555"/>
    </source>
</evidence>
<keyword evidence="12" id="KW-0256">Endoplasmic reticulum</keyword>
<evidence type="ECO:0000256" key="15">
    <source>
        <dbReference type="ARBA" id="ARBA00023049"/>
    </source>
</evidence>
<dbReference type="PANTHER" id="PTHR12053:SF3">
    <property type="entry name" value="CARBOXYPEPTIDASE Q"/>
    <property type="match status" value="1"/>
</dbReference>
<keyword evidence="9" id="KW-0479">Metal-binding</keyword>
<dbReference type="Gene3D" id="3.40.630.10">
    <property type="entry name" value="Zn peptidases"/>
    <property type="match status" value="1"/>
</dbReference>
<accession>A0A081KBV5</accession>
<keyword evidence="18" id="KW-0458">Lysosome</keyword>
<gene>
    <name evidence="22" type="ORF">GV64_13580</name>
</gene>
<keyword evidence="13" id="KW-0862">Zinc</keyword>
<reference evidence="22 23" key="1">
    <citation type="submission" date="2014-06" db="EMBL/GenBank/DDBJ databases">
        <title>Whole Genome Sequences of Three Symbiotic Endozoicomonas Bacteria.</title>
        <authorList>
            <person name="Neave M.J."/>
            <person name="Apprill A."/>
            <person name="Voolstra C.R."/>
        </authorList>
    </citation>
    <scope>NUCLEOTIDE SEQUENCE [LARGE SCALE GENOMIC DNA]</scope>
    <source>
        <strain evidence="22 23">DSM 22380</strain>
    </source>
</reference>
<feature type="domain" description="Peptidase M28" evidence="21">
    <location>
        <begin position="260"/>
        <end position="449"/>
    </location>
</feature>
<proteinExistence type="predicted"/>
<evidence type="ECO:0000256" key="1">
    <source>
        <dbReference type="ARBA" id="ARBA00004240"/>
    </source>
</evidence>
<evidence type="ECO:0000256" key="6">
    <source>
        <dbReference type="ARBA" id="ARBA00022525"/>
    </source>
</evidence>
<dbReference type="GO" id="GO:0005764">
    <property type="term" value="C:lysosome"/>
    <property type="evidence" value="ECO:0007669"/>
    <property type="project" value="UniProtKB-SubCell"/>
</dbReference>
<dbReference type="GO" id="GO:0006508">
    <property type="term" value="P:proteolysis"/>
    <property type="evidence" value="ECO:0007669"/>
    <property type="project" value="UniProtKB-KW"/>
</dbReference>
<evidence type="ECO:0000256" key="11">
    <source>
        <dbReference type="ARBA" id="ARBA00022801"/>
    </source>
</evidence>
<dbReference type="STRING" id="305900.GV64_13580"/>
<keyword evidence="16" id="KW-0865">Zymogen</keyword>
<evidence type="ECO:0000256" key="9">
    <source>
        <dbReference type="ARBA" id="ARBA00022723"/>
    </source>
</evidence>
<keyword evidence="23" id="KW-1185">Reference proteome</keyword>
<evidence type="ECO:0000256" key="14">
    <source>
        <dbReference type="ARBA" id="ARBA00023034"/>
    </source>
</evidence>
<evidence type="ECO:0000256" key="19">
    <source>
        <dbReference type="ARBA" id="ARBA00025833"/>
    </source>
</evidence>
<evidence type="ECO:0000256" key="7">
    <source>
        <dbReference type="ARBA" id="ARBA00022645"/>
    </source>
</evidence>
<dbReference type="eggNOG" id="COG2234">
    <property type="taxonomic scope" value="Bacteria"/>
</dbReference>
<dbReference type="GO" id="GO:0005576">
    <property type="term" value="C:extracellular region"/>
    <property type="evidence" value="ECO:0007669"/>
    <property type="project" value="UniProtKB-SubCell"/>
</dbReference>
<keyword evidence="11" id="KW-0378">Hydrolase</keyword>
<sequence length="466" mass="50072">MRNLILSLIPVMALFSLTGCQKETTSHNEEVVPALLQQKAFNSNLAYELVESLTVEVGPRLAGSEKDPIAVEWAIKQLTSLNFDRVYKEPVQVPVWQRGDAKASITSPYPQPLVITALGGSIGTPPDGIIASIARFDSLGSLEKATPEEVSGKIVFIDQLTERHKTSKGYVKSAAARLHGASVAAHKGALAVINRTVGTSQNRIAQTGMVKYQDGINKIPAVAISSPDAELINAMLRRSNDVKIKLHLSSKSMGFTTSFNVIAEVTGSNKPEEIVLISAHLDSWDEGTGASDDGAGIAIVTAAAKLIQDLPTKPARTVRVVLYAAEEVGYFGARAYAKEHQAELDKHYIAAESDFGAAPVYQIDFGINNANFAEVIQLVQPMTGNGIALGNNSSTGGPDVSFLHKKGVPVASLRQDGTDYFDYHHSPNDTLDKIDPEALQQNVAAYAQFAYLMAQSEFDLRPITAD</sequence>
<evidence type="ECO:0000256" key="5">
    <source>
        <dbReference type="ARBA" id="ARBA00014116"/>
    </source>
</evidence>
<protein>
    <recommendedName>
        <fullName evidence="5">Carboxypeptidase Q</fullName>
    </recommendedName>
    <alternativeName>
        <fullName evidence="20">Plasma glutamate carboxypeptidase</fullName>
    </alternativeName>
</protein>
<dbReference type="InterPro" id="IPR007484">
    <property type="entry name" value="Peptidase_M28"/>
</dbReference>
<evidence type="ECO:0000259" key="21">
    <source>
        <dbReference type="Pfam" id="PF04389"/>
    </source>
</evidence>
<evidence type="ECO:0000256" key="18">
    <source>
        <dbReference type="ARBA" id="ARBA00023228"/>
    </source>
</evidence>
<evidence type="ECO:0000256" key="8">
    <source>
        <dbReference type="ARBA" id="ARBA00022670"/>
    </source>
</evidence>
<evidence type="ECO:0000256" key="2">
    <source>
        <dbReference type="ARBA" id="ARBA00004371"/>
    </source>
</evidence>
<dbReference type="GO" id="GO:0004180">
    <property type="term" value="F:carboxypeptidase activity"/>
    <property type="evidence" value="ECO:0007669"/>
    <property type="project" value="UniProtKB-KW"/>
</dbReference>
<dbReference type="SUPFAM" id="SSF53187">
    <property type="entry name" value="Zn-dependent exopeptidases"/>
    <property type="match status" value="1"/>
</dbReference>
<comment type="subunit">
    <text evidence="19">Homodimer. The monomeric form is inactive while the homodimer is active.</text>
</comment>
<keyword evidence="7" id="KW-0121">Carboxypeptidase</keyword>
<name>A0A081KBV5_9GAMM</name>
<dbReference type="EMBL" id="JOJP01000001">
    <property type="protein sequence ID" value="KEI71631.1"/>
    <property type="molecule type" value="Genomic_DNA"/>
</dbReference>
<keyword evidence="10" id="KW-0732">Signal</keyword>
<keyword evidence="15" id="KW-0482">Metalloprotease</keyword>
<dbReference type="GO" id="GO:0046872">
    <property type="term" value="F:metal ion binding"/>
    <property type="evidence" value="ECO:0007669"/>
    <property type="project" value="UniProtKB-KW"/>
</dbReference>
<evidence type="ECO:0000256" key="13">
    <source>
        <dbReference type="ARBA" id="ARBA00022833"/>
    </source>
</evidence>
<dbReference type="AlphaFoldDB" id="A0A081KBV5"/>
<evidence type="ECO:0000256" key="16">
    <source>
        <dbReference type="ARBA" id="ARBA00023145"/>
    </source>
</evidence>
<keyword evidence="6" id="KW-0964">Secreted</keyword>
<evidence type="ECO:0000313" key="23">
    <source>
        <dbReference type="Proteomes" id="UP000027997"/>
    </source>
</evidence>
<dbReference type="RefSeq" id="WP_020583321.1">
    <property type="nucleotide sequence ID" value="NZ_JOJP01000001.1"/>
</dbReference>
<evidence type="ECO:0000256" key="4">
    <source>
        <dbReference type="ARBA" id="ARBA00004613"/>
    </source>
</evidence>
<dbReference type="PANTHER" id="PTHR12053">
    <property type="entry name" value="PROTEASE FAMILY M28 PLASMA GLUTAMATE CARBOXYPEPTIDASE-RELATED"/>
    <property type="match status" value="1"/>
</dbReference>